<keyword evidence="1 3" id="KW-0285">Flavoprotein</keyword>
<dbReference type="SUPFAM" id="SSF48173">
    <property type="entry name" value="Cryptochrome/photolyase FAD-binding domain"/>
    <property type="match status" value="1"/>
</dbReference>
<dbReference type="PANTHER" id="PTHR11455">
    <property type="entry name" value="CRYPTOCHROME"/>
    <property type="match status" value="1"/>
</dbReference>
<evidence type="ECO:0000256" key="2">
    <source>
        <dbReference type="ARBA" id="ARBA00022827"/>
    </source>
</evidence>
<dbReference type="InterPro" id="IPR005101">
    <property type="entry name" value="Cryptochr/Photolyase_FAD-bd"/>
</dbReference>
<feature type="binding site" evidence="3">
    <location>
        <position position="76"/>
    </location>
    <ligand>
        <name>FAD</name>
        <dbReference type="ChEBI" id="CHEBI:57692"/>
    </ligand>
</feature>
<proteinExistence type="predicted"/>
<feature type="binding site" evidence="3">
    <location>
        <position position="27"/>
    </location>
    <ligand>
        <name>FAD</name>
        <dbReference type="ChEBI" id="CHEBI:57692"/>
    </ligand>
</feature>
<dbReference type="EMBL" id="FOSQ01000002">
    <property type="protein sequence ID" value="SFK40387.1"/>
    <property type="molecule type" value="Genomic_DNA"/>
</dbReference>
<sequence>MSDPFPTDRTAALQRLADFAPRMGRDYAQGRNTDPGPGRRRDVSCLSPAIRHRLVTEAEVVGAAVAGPGPRAAEKFIQEVFWRSYWKGFLELRPGMWAGYRTAVAADRAAIRGHALARAEAGTTGIGCFDAWVDELRSTGWLHNHARMWFASIWIFTLKLPWTLGADFMLRHLRDGDAASNTLSWRWVAGIQTPGKHYVARAENIARYTEGRFDPTGELEEDPRPIDAPPPPRAGALPAADRLPDGAFALLLHEDDLHPESLLPAGARVAAIAGVAVPEARSDGGCSALVADSVGASLADGLARASAHWGVPAVRVGVPELAGWAASHGLPVVTPWAPVGWTADALAGAGVPMRRVRRDWDSACWPLATKGFFPFREGIPTLLGRLVPDQPAGQPLWASAR</sequence>
<reference evidence="6 7" key="1">
    <citation type="submission" date="2016-10" db="EMBL/GenBank/DDBJ databases">
        <authorList>
            <person name="de Groot N.N."/>
        </authorList>
    </citation>
    <scope>NUCLEOTIDE SEQUENCE [LARGE SCALE GENOMIC DNA]</scope>
    <source>
        <strain evidence="6 7">DSM 19981</strain>
    </source>
</reference>
<dbReference type="GO" id="GO:0071949">
    <property type="term" value="F:FAD binding"/>
    <property type="evidence" value="ECO:0007669"/>
    <property type="project" value="TreeGrafter"/>
</dbReference>
<dbReference type="Proteomes" id="UP000199473">
    <property type="component" value="Unassembled WGS sequence"/>
</dbReference>
<dbReference type="RefSeq" id="WP_092958251.1">
    <property type="nucleotide sequence ID" value="NZ_FOSQ01000002.1"/>
</dbReference>
<dbReference type="OrthoDB" id="9772484at2"/>
<feature type="binding site" evidence="3">
    <location>
        <begin position="175"/>
        <end position="177"/>
    </location>
    <ligand>
        <name>FAD</name>
        <dbReference type="ChEBI" id="CHEBI:57692"/>
    </ligand>
</feature>
<evidence type="ECO:0000313" key="6">
    <source>
        <dbReference type="EMBL" id="SFK40387.1"/>
    </source>
</evidence>
<dbReference type="InterPro" id="IPR002081">
    <property type="entry name" value="Cryptochrome/DNA_photolyase_1"/>
</dbReference>
<name>A0A1I3Z8K1_9PROT</name>
<gene>
    <name evidence="6" type="ORF">SAMN02745775_102287</name>
</gene>
<keyword evidence="7" id="KW-1185">Reference proteome</keyword>
<keyword evidence="6" id="KW-0456">Lyase</keyword>
<dbReference type="GO" id="GO:0003677">
    <property type="term" value="F:DNA binding"/>
    <property type="evidence" value="ECO:0007669"/>
    <property type="project" value="TreeGrafter"/>
</dbReference>
<dbReference type="Gene3D" id="1.25.40.80">
    <property type="match status" value="1"/>
</dbReference>
<dbReference type="PANTHER" id="PTHR11455:SF9">
    <property type="entry name" value="CRYPTOCHROME CIRCADIAN CLOCK 5 ISOFORM X1"/>
    <property type="match status" value="1"/>
</dbReference>
<dbReference type="Gene3D" id="1.10.579.10">
    <property type="entry name" value="DNA Cyclobutane Dipyrimidine Photolyase, subunit A, domain 3"/>
    <property type="match status" value="1"/>
</dbReference>
<dbReference type="InterPro" id="IPR036134">
    <property type="entry name" value="Crypto/Photolyase_FAD-like_sf"/>
</dbReference>
<keyword evidence="2 3" id="KW-0274">FAD</keyword>
<dbReference type="STRING" id="1123062.SAMN02745775_102287"/>
<evidence type="ECO:0000256" key="1">
    <source>
        <dbReference type="ARBA" id="ARBA00022630"/>
    </source>
</evidence>
<dbReference type="GO" id="GO:0009416">
    <property type="term" value="P:response to light stimulus"/>
    <property type="evidence" value="ECO:0007669"/>
    <property type="project" value="TreeGrafter"/>
</dbReference>
<organism evidence="6 7">
    <name type="scientific">Falsiroseomonas stagni DSM 19981</name>
    <dbReference type="NCBI Taxonomy" id="1123062"/>
    <lineage>
        <taxon>Bacteria</taxon>
        <taxon>Pseudomonadati</taxon>
        <taxon>Pseudomonadota</taxon>
        <taxon>Alphaproteobacteria</taxon>
        <taxon>Acetobacterales</taxon>
        <taxon>Roseomonadaceae</taxon>
        <taxon>Falsiroseomonas</taxon>
    </lineage>
</organism>
<dbReference type="GO" id="GO:0003904">
    <property type="term" value="F:deoxyribodipyrimidine photo-lyase activity"/>
    <property type="evidence" value="ECO:0007669"/>
    <property type="project" value="TreeGrafter"/>
</dbReference>
<dbReference type="AlphaFoldDB" id="A0A1I3Z8K1"/>
<evidence type="ECO:0000313" key="7">
    <source>
        <dbReference type="Proteomes" id="UP000199473"/>
    </source>
</evidence>
<dbReference type="Pfam" id="PF03441">
    <property type="entry name" value="FAD_binding_7"/>
    <property type="match status" value="1"/>
</dbReference>
<comment type="cofactor">
    <cofactor evidence="3">
        <name>FAD</name>
        <dbReference type="ChEBI" id="CHEBI:57692"/>
    </cofactor>
    <text evidence="3">Binds 1 FAD per subunit.</text>
</comment>
<protein>
    <submittedName>
        <fullName evidence="6">Deoxyribodipyrimidine photo-lyase</fullName>
    </submittedName>
</protein>
<feature type="region of interest" description="Disordered" evidence="4">
    <location>
        <begin position="212"/>
        <end position="233"/>
    </location>
</feature>
<feature type="domain" description="Cryptochrome/DNA photolyase FAD-binding" evidence="5">
    <location>
        <begin position="76"/>
        <end position="218"/>
    </location>
</feature>
<accession>A0A1I3Z8K1</accession>
<evidence type="ECO:0000259" key="5">
    <source>
        <dbReference type="Pfam" id="PF03441"/>
    </source>
</evidence>
<evidence type="ECO:0000256" key="4">
    <source>
        <dbReference type="SAM" id="MobiDB-lite"/>
    </source>
</evidence>
<evidence type="ECO:0000256" key="3">
    <source>
        <dbReference type="PIRSR" id="PIRSR602081-1"/>
    </source>
</evidence>